<reference evidence="1" key="1">
    <citation type="submission" date="2023-07" db="EMBL/GenBank/DDBJ databases">
        <title>Sorghum-associated microbial communities from plants grown in Nebraska, USA.</title>
        <authorList>
            <person name="Schachtman D."/>
        </authorList>
    </citation>
    <scope>NUCLEOTIDE SEQUENCE</scope>
    <source>
        <strain evidence="1">BE330</strain>
    </source>
</reference>
<gene>
    <name evidence="1" type="ORF">J2Y00_001892</name>
</gene>
<evidence type="ECO:0000313" key="1">
    <source>
        <dbReference type="EMBL" id="MDR6218329.1"/>
    </source>
</evidence>
<comment type="caution">
    <text evidence="1">The sequence shown here is derived from an EMBL/GenBank/DDBJ whole genome shotgun (WGS) entry which is preliminary data.</text>
</comment>
<proteinExistence type="predicted"/>
<organism evidence="1 2">
    <name type="scientific">Deinococcus soli</name>
    <name type="common">ex Cha et al. 2016</name>
    <dbReference type="NCBI Taxonomy" id="1309411"/>
    <lineage>
        <taxon>Bacteria</taxon>
        <taxon>Thermotogati</taxon>
        <taxon>Deinococcota</taxon>
        <taxon>Deinococci</taxon>
        <taxon>Deinococcales</taxon>
        <taxon>Deinococcaceae</taxon>
        <taxon>Deinococcus</taxon>
    </lineage>
</organism>
<dbReference type="Proteomes" id="UP001185331">
    <property type="component" value="Unassembled WGS sequence"/>
</dbReference>
<accession>A0AAE4BMN5</accession>
<evidence type="ECO:0000313" key="2">
    <source>
        <dbReference type="Proteomes" id="UP001185331"/>
    </source>
</evidence>
<name>A0AAE4BMN5_9DEIO</name>
<protein>
    <submittedName>
        <fullName evidence="1">Uncharacterized protein</fullName>
    </submittedName>
</protein>
<dbReference type="RefSeq" id="WP_309854717.1">
    <property type="nucleotide sequence ID" value="NZ_JAVDQJ010000005.1"/>
</dbReference>
<dbReference type="AlphaFoldDB" id="A0AAE4BMN5"/>
<dbReference type="EMBL" id="JAVDQK010000004">
    <property type="protein sequence ID" value="MDR6218329.1"/>
    <property type="molecule type" value="Genomic_DNA"/>
</dbReference>
<sequence>MLPHFLTLNTTLSAEQLLGLIRDHAPGETAEVTHVEVAVVGELLGDLEVHVNVPARITTLDRELGPGGPDDTQTVRRAGRVWHEHSWFSSGDAAAVARYAGGDA</sequence>